<keyword evidence="1" id="KW-0456">Lyase</keyword>
<dbReference type="InterPro" id="IPR045959">
    <property type="entry name" value="CGDB"/>
</dbReference>
<dbReference type="Proteomes" id="UP000753724">
    <property type="component" value="Unassembled WGS sequence"/>
</dbReference>
<dbReference type="EMBL" id="JAAAPO010000006">
    <property type="protein sequence ID" value="NBC37738.1"/>
    <property type="molecule type" value="Genomic_DNA"/>
</dbReference>
<organism evidence="6 7">
    <name type="scientific">Novosphingobium ovatum</name>
    <dbReference type="NCBI Taxonomy" id="1908523"/>
    <lineage>
        <taxon>Bacteria</taxon>
        <taxon>Pseudomonadati</taxon>
        <taxon>Pseudomonadota</taxon>
        <taxon>Alphaproteobacteria</taxon>
        <taxon>Sphingomonadales</taxon>
        <taxon>Sphingomonadaceae</taxon>
        <taxon>Novosphingobium</taxon>
    </lineage>
</organism>
<proteinExistence type="inferred from homology"/>
<protein>
    <recommendedName>
        <fullName evidence="4">C-deglycosylation enzyme beta subunit</fullName>
    </recommendedName>
</protein>
<keyword evidence="2" id="KW-0119">Carbohydrate metabolism</keyword>
<evidence type="ECO:0000256" key="4">
    <source>
        <dbReference type="ARBA" id="ARBA00047208"/>
    </source>
</evidence>
<feature type="domain" description="C-glycoside deglycosidase beta subunit" evidence="5">
    <location>
        <begin position="18"/>
        <end position="109"/>
    </location>
</feature>
<evidence type="ECO:0000256" key="2">
    <source>
        <dbReference type="ARBA" id="ARBA00023277"/>
    </source>
</evidence>
<keyword evidence="7" id="KW-1185">Reference proteome</keyword>
<sequence>MLPVERVIAEEGLVATPRGARLGMRLTWYRSLPFSTVEVASVAIDGAPVDLSDAVVEYDDQSWPLAEMGEQTNSFWFIRDSAFLVLPQVQLTPGDAHEVTLVLNVNPPYIPGMKRVNPQTATLTVG</sequence>
<gene>
    <name evidence="6" type="ORF">GTZ99_14375</name>
</gene>
<evidence type="ECO:0000313" key="6">
    <source>
        <dbReference type="EMBL" id="NBC37738.1"/>
    </source>
</evidence>
<name>A0ABW9XGQ4_9SPHN</name>
<comment type="caution">
    <text evidence="6">The sequence shown here is derived from an EMBL/GenBank/DDBJ whole genome shotgun (WGS) entry which is preliminary data.</text>
</comment>
<evidence type="ECO:0000259" key="5">
    <source>
        <dbReference type="Pfam" id="PF19906"/>
    </source>
</evidence>
<comment type="similarity">
    <text evidence="3">Belongs to the C-glycoside deglycosidase beta subunit family.</text>
</comment>
<evidence type="ECO:0000313" key="7">
    <source>
        <dbReference type="Proteomes" id="UP000753724"/>
    </source>
</evidence>
<reference evidence="7" key="1">
    <citation type="submission" date="2020-01" db="EMBL/GenBank/DDBJ databases">
        <title>Sphingomonas sp. strain CSW-10.</title>
        <authorList>
            <person name="Chen W.-M."/>
        </authorList>
    </citation>
    <scope>NUCLEOTIDE SEQUENCE [LARGE SCALE GENOMIC DNA]</scope>
    <source>
        <strain evidence="7">FSY-8</strain>
    </source>
</reference>
<evidence type="ECO:0000256" key="1">
    <source>
        <dbReference type="ARBA" id="ARBA00023239"/>
    </source>
</evidence>
<accession>A0ABW9XGQ4</accession>
<dbReference type="Pfam" id="PF19906">
    <property type="entry name" value="CGDB"/>
    <property type="match status" value="1"/>
</dbReference>
<evidence type="ECO:0000256" key="3">
    <source>
        <dbReference type="ARBA" id="ARBA00046336"/>
    </source>
</evidence>
<dbReference type="RefSeq" id="WP_161720104.1">
    <property type="nucleotide sequence ID" value="NZ_JAAAPO010000006.1"/>
</dbReference>